<keyword evidence="2" id="KW-1185">Reference proteome</keyword>
<dbReference type="InterPro" id="IPR010375">
    <property type="entry name" value="CdAMP_rec"/>
</dbReference>
<protein>
    <submittedName>
        <fullName evidence="1">Uncharacterized protein</fullName>
    </submittedName>
</protein>
<sequence>MPERQIDLLLLIIVSQSQSKKLIANLNRQHFYFTVIDSSSSLFQEPTVCLLMGLNHSRIDALNRLINKYCQPYRKFIPVQMRAIGELSQLPVIESIEGGATIYGMPVERFEQIGGEP</sequence>
<dbReference type="RefSeq" id="WP_087862695.1">
    <property type="nucleotide sequence ID" value="NZ_LT859958.1"/>
</dbReference>
<dbReference type="EMBL" id="LT859958">
    <property type="protein sequence ID" value="SMX54890.1"/>
    <property type="molecule type" value="Genomic_DNA"/>
</dbReference>
<gene>
    <name evidence="1" type="ORF">CFX1CAM_1825</name>
</gene>
<dbReference type="AlphaFoldDB" id="A0A1Y6KA37"/>
<dbReference type="Proteomes" id="UP000195514">
    <property type="component" value="Chromosome I"/>
</dbReference>
<dbReference type="Pfam" id="PF06153">
    <property type="entry name" value="CdAMP_rec"/>
    <property type="match status" value="1"/>
</dbReference>
<dbReference type="Gene3D" id="3.30.70.120">
    <property type="match status" value="1"/>
</dbReference>
<reference evidence="2" key="1">
    <citation type="submission" date="2017-05" db="EMBL/GenBank/DDBJ databases">
        <authorList>
            <person name="Kirkegaard R."/>
            <person name="Mcilroy J S."/>
        </authorList>
    </citation>
    <scope>NUCLEOTIDE SEQUENCE [LARGE SCALE GENOMIC DNA]</scope>
</reference>
<evidence type="ECO:0000313" key="1">
    <source>
        <dbReference type="EMBL" id="SMX54890.1"/>
    </source>
</evidence>
<dbReference type="OrthoDB" id="9794275at2"/>
<proteinExistence type="predicted"/>
<name>A0A1Y6KA37_9CHLR</name>
<dbReference type="PANTHER" id="PTHR38456:SF1">
    <property type="entry name" value="CYCLIC DI-AMP RECEPTOR A"/>
    <property type="match status" value="1"/>
</dbReference>
<organism evidence="1 2">
    <name type="scientific">Candidatus Brevifilum fermentans</name>
    <dbReference type="NCBI Taxonomy" id="1986204"/>
    <lineage>
        <taxon>Bacteria</taxon>
        <taxon>Bacillati</taxon>
        <taxon>Chloroflexota</taxon>
        <taxon>Anaerolineae</taxon>
        <taxon>Anaerolineales</taxon>
        <taxon>Anaerolineaceae</taxon>
        <taxon>Candidatus Brevifilum</taxon>
    </lineage>
</organism>
<dbReference type="KEGG" id="abat:CFX1CAM_1825"/>
<accession>A0A1Y6KA37</accession>
<evidence type="ECO:0000313" key="2">
    <source>
        <dbReference type="Proteomes" id="UP000195514"/>
    </source>
</evidence>
<dbReference type="PANTHER" id="PTHR38456">
    <property type="entry name" value="CYCLIC DI-AMP RECEPTOR A"/>
    <property type="match status" value="1"/>
</dbReference>
<dbReference type="InterPro" id="IPR015867">
    <property type="entry name" value="N-reg_PII/ATP_PRibTrfase_C"/>
</dbReference>